<reference evidence="1 2" key="1">
    <citation type="submission" date="2019-12" db="EMBL/GenBank/DDBJ databases">
        <authorList>
            <person name="Floudas D."/>
            <person name="Bentzer J."/>
            <person name="Ahren D."/>
            <person name="Johansson T."/>
            <person name="Persson P."/>
            <person name="Tunlid A."/>
        </authorList>
    </citation>
    <scope>NUCLEOTIDE SEQUENCE [LARGE SCALE GENOMIC DNA]</scope>
    <source>
        <strain evidence="1 2">CBS 102.39</strain>
    </source>
</reference>
<organism evidence="1 2">
    <name type="scientific">Agrocybe pediades</name>
    <dbReference type="NCBI Taxonomy" id="84607"/>
    <lineage>
        <taxon>Eukaryota</taxon>
        <taxon>Fungi</taxon>
        <taxon>Dikarya</taxon>
        <taxon>Basidiomycota</taxon>
        <taxon>Agaricomycotina</taxon>
        <taxon>Agaricomycetes</taxon>
        <taxon>Agaricomycetidae</taxon>
        <taxon>Agaricales</taxon>
        <taxon>Agaricineae</taxon>
        <taxon>Strophariaceae</taxon>
        <taxon>Agrocybe</taxon>
    </lineage>
</organism>
<dbReference type="AlphaFoldDB" id="A0A8H4QXF5"/>
<accession>A0A8H4QXF5</accession>
<proteinExistence type="predicted"/>
<name>A0A8H4QXF5_9AGAR</name>
<evidence type="ECO:0000313" key="1">
    <source>
        <dbReference type="EMBL" id="KAF4618961.1"/>
    </source>
</evidence>
<keyword evidence="2" id="KW-1185">Reference proteome</keyword>
<sequence length="76" mass="8586">MSAKIPATVEKHSRCYTGLKQARWKCLPSQLENQHPRVYHSDVCDGIHIELASFFIELCGAHLLTYVPADPLSIHL</sequence>
<protein>
    <submittedName>
        <fullName evidence="1">Uncharacterized protein</fullName>
    </submittedName>
</protein>
<dbReference type="EMBL" id="JAACJL010000017">
    <property type="protein sequence ID" value="KAF4618961.1"/>
    <property type="molecule type" value="Genomic_DNA"/>
</dbReference>
<gene>
    <name evidence="1" type="ORF">D9613_009903</name>
</gene>
<evidence type="ECO:0000313" key="2">
    <source>
        <dbReference type="Proteomes" id="UP000521872"/>
    </source>
</evidence>
<dbReference type="Proteomes" id="UP000521872">
    <property type="component" value="Unassembled WGS sequence"/>
</dbReference>
<comment type="caution">
    <text evidence="1">The sequence shown here is derived from an EMBL/GenBank/DDBJ whole genome shotgun (WGS) entry which is preliminary data.</text>
</comment>